<organism evidence="2 3">
    <name type="scientific">Roseomonas acroporae</name>
    <dbReference type="NCBI Taxonomy" id="2937791"/>
    <lineage>
        <taxon>Bacteria</taxon>
        <taxon>Pseudomonadati</taxon>
        <taxon>Pseudomonadota</taxon>
        <taxon>Alphaproteobacteria</taxon>
        <taxon>Acetobacterales</taxon>
        <taxon>Roseomonadaceae</taxon>
        <taxon>Roseomonas</taxon>
    </lineage>
</organism>
<keyword evidence="3" id="KW-1185">Reference proteome</keyword>
<evidence type="ECO:0000313" key="2">
    <source>
        <dbReference type="EMBL" id="MCK8784097.1"/>
    </source>
</evidence>
<keyword evidence="1" id="KW-1133">Transmembrane helix</keyword>
<feature type="transmembrane region" description="Helical" evidence="1">
    <location>
        <begin position="43"/>
        <end position="59"/>
    </location>
</feature>
<sequence length="110" mass="11827">MSFLSLALAYAGFTALCLAMERHHEQVFQARRVPPRRRRALRIAGWLLLAASPVPCILAEGWGYGTVLWCGVLTAAVLPLALLLPYAPRAAALLGPVMLPLAALLAVLRA</sequence>
<evidence type="ECO:0000256" key="1">
    <source>
        <dbReference type="SAM" id="Phobius"/>
    </source>
</evidence>
<dbReference type="Proteomes" id="UP001139516">
    <property type="component" value="Unassembled WGS sequence"/>
</dbReference>
<comment type="caution">
    <text evidence="2">The sequence shown here is derived from an EMBL/GenBank/DDBJ whole genome shotgun (WGS) entry which is preliminary data.</text>
</comment>
<gene>
    <name evidence="2" type="ORF">M0638_06860</name>
</gene>
<keyword evidence="1" id="KW-0472">Membrane</keyword>
<dbReference type="InterPro" id="IPR021762">
    <property type="entry name" value="DUF3325"/>
</dbReference>
<reference evidence="2" key="1">
    <citation type="submission" date="2022-04" db="EMBL/GenBank/DDBJ databases">
        <title>Roseomonas acroporae sp. nov., isolated from coral Acropora digitifera.</title>
        <authorList>
            <person name="Sun H."/>
        </authorList>
    </citation>
    <scope>NUCLEOTIDE SEQUENCE</scope>
    <source>
        <strain evidence="2">NAR14</strain>
    </source>
</reference>
<evidence type="ECO:0000313" key="3">
    <source>
        <dbReference type="Proteomes" id="UP001139516"/>
    </source>
</evidence>
<protein>
    <submittedName>
        <fullName evidence="2">DUF3325 domain-containing protein</fullName>
    </submittedName>
</protein>
<feature type="transmembrane region" description="Helical" evidence="1">
    <location>
        <begin position="90"/>
        <end position="108"/>
    </location>
</feature>
<proteinExistence type="predicted"/>
<name>A0A9X1Y8K9_9PROT</name>
<dbReference type="EMBL" id="JALPRX010000023">
    <property type="protein sequence ID" value="MCK8784097.1"/>
    <property type="molecule type" value="Genomic_DNA"/>
</dbReference>
<accession>A0A9X1Y8K9</accession>
<dbReference type="AlphaFoldDB" id="A0A9X1Y8K9"/>
<dbReference type="RefSeq" id="WP_248666219.1">
    <property type="nucleotide sequence ID" value="NZ_JALPRX010000023.1"/>
</dbReference>
<dbReference type="Pfam" id="PF11804">
    <property type="entry name" value="DUF3325"/>
    <property type="match status" value="1"/>
</dbReference>
<keyword evidence="1" id="KW-0812">Transmembrane</keyword>